<keyword evidence="2" id="KW-1185">Reference proteome</keyword>
<gene>
    <name evidence="1" type="ORF">GDO86_020027</name>
</gene>
<accession>A0A8T2II86</accession>
<protein>
    <submittedName>
        <fullName evidence="1">Uncharacterized protein</fullName>
    </submittedName>
</protein>
<reference evidence="1" key="1">
    <citation type="thesis" date="2020" institute="ProQuest LLC" country="789 East Eisenhower Parkway, Ann Arbor, MI, USA">
        <title>Comparative Genomics and Chromosome Evolution.</title>
        <authorList>
            <person name="Mudd A.B."/>
        </authorList>
    </citation>
    <scope>NUCLEOTIDE SEQUENCE</scope>
    <source>
        <strain evidence="1">Female2</strain>
        <tissue evidence="1">Blood</tissue>
    </source>
</reference>
<comment type="caution">
    <text evidence="1">The sequence shown here is derived from an EMBL/GenBank/DDBJ whole genome shotgun (WGS) entry which is preliminary data.</text>
</comment>
<evidence type="ECO:0000313" key="1">
    <source>
        <dbReference type="EMBL" id="KAG8430770.1"/>
    </source>
</evidence>
<dbReference type="PROSITE" id="PS51257">
    <property type="entry name" value="PROKAR_LIPOPROTEIN"/>
    <property type="match status" value="1"/>
</dbReference>
<evidence type="ECO:0000313" key="2">
    <source>
        <dbReference type="Proteomes" id="UP000812440"/>
    </source>
</evidence>
<dbReference type="AlphaFoldDB" id="A0A8T2II86"/>
<name>A0A8T2II86_9PIPI</name>
<proteinExistence type="predicted"/>
<sequence length="71" mass="7938">MDRMDHTGNGLGSMACLNEGILLFIKYPVNITEKHDMDRMDHTGNGLGSMACLNEGTLIIYKISSEYNRET</sequence>
<organism evidence="1 2">
    <name type="scientific">Hymenochirus boettgeri</name>
    <name type="common">Congo dwarf clawed frog</name>
    <dbReference type="NCBI Taxonomy" id="247094"/>
    <lineage>
        <taxon>Eukaryota</taxon>
        <taxon>Metazoa</taxon>
        <taxon>Chordata</taxon>
        <taxon>Craniata</taxon>
        <taxon>Vertebrata</taxon>
        <taxon>Euteleostomi</taxon>
        <taxon>Amphibia</taxon>
        <taxon>Batrachia</taxon>
        <taxon>Anura</taxon>
        <taxon>Pipoidea</taxon>
        <taxon>Pipidae</taxon>
        <taxon>Pipinae</taxon>
        <taxon>Hymenochirus</taxon>
    </lineage>
</organism>
<dbReference type="EMBL" id="JAACNH010000649">
    <property type="protein sequence ID" value="KAG8430770.1"/>
    <property type="molecule type" value="Genomic_DNA"/>
</dbReference>
<dbReference type="Proteomes" id="UP000812440">
    <property type="component" value="Unassembled WGS sequence"/>
</dbReference>